<evidence type="ECO:0000256" key="2">
    <source>
        <dbReference type="ARBA" id="ARBA00023015"/>
    </source>
</evidence>
<feature type="coiled-coil region" evidence="6">
    <location>
        <begin position="87"/>
        <end position="114"/>
    </location>
</feature>
<dbReference type="EMBL" id="SMOL01000148">
    <property type="protein sequence ID" value="KAB2628556.1"/>
    <property type="molecule type" value="Genomic_DNA"/>
</dbReference>
<comment type="caution">
    <text evidence="8">The sequence shown here is derived from an EMBL/GenBank/DDBJ whole genome shotgun (WGS) entry which is preliminary data.</text>
</comment>
<dbReference type="OrthoDB" id="1692623at2759"/>
<dbReference type="SUPFAM" id="SSF55455">
    <property type="entry name" value="SRF-like"/>
    <property type="match status" value="1"/>
</dbReference>
<keyword evidence="9" id="KW-1185">Reference proteome</keyword>
<dbReference type="InterPro" id="IPR033897">
    <property type="entry name" value="SRF-like_MADS-box"/>
</dbReference>
<dbReference type="InterPro" id="IPR002100">
    <property type="entry name" value="TF_MADSbox"/>
</dbReference>
<evidence type="ECO:0000313" key="9">
    <source>
        <dbReference type="Proteomes" id="UP000327157"/>
    </source>
</evidence>
<sequence length="203" mass="23287">MAKNRTKRELISHEPSRRATFKNRKASFFRKLNEITTLCGVIACAVIYNPSDTKTDVWPSPQEAFYVLEKFKNLSEERRGKFMVDQESFLKNNISKLNRQLERARFKNQELDEKLLLIEYLEGKNFLDPGRLESLNGLDQQLDKRIDFITNRIEFLEGLRRNQVDAELDSDGMVVRGIKGESLATTKVNLLSVGGSSSASHSK</sequence>
<dbReference type="PANTHER" id="PTHR11945">
    <property type="entry name" value="MADS BOX PROTEIN"/>
    <property type="match status" value="1"/>
</dbReference>
<dbReference type="PROSITE" id="PS50066">
    <property type="entry name" value="MADS_BOX_2"/>
    <property type="match status" value="1"/>
</dbReference>
<evidence type="ECO:0000259" key="7">
    <source>
        <dbReference type="PROSITE" id="PS50066"/>
    </source>
</evidence>
<dbReference type="GO" id="GO:0005634">
    <property type="term" value="C:nucleus"/>
    <property type="evidence" value="ECO:0007669"/>
    <property type="project" value="UniProtKB-SubCell"/>
</dbReference>
<dbReference type="Pfam" id="PF00319">
    <property type="entry name" value="SRF-TF"/>
    <property type="match status" value="1"/>
</dbReference>
<dbReference type="GO" id="GO:0000981">
    <property type="term" value="F:DNA-binding transcription factor activity, RNA polymerase II-specific"/>
    <property type="evidence" value="ECO:0007669"/>
    <property type="project" value="InterPro"/>
</dbReference>
<keyword evidence="2" id="KW-0805">Transcription regulation</keyword>
<keyword evidence="3" id="KW-0238">DNA-binding</keyword>
<reference evidence="8 9" key="3">
    <citation type="submission" date="2019-11" db="EMBL/GenBank/DDBJ databases">
        <title>A de novo genome assembly of a pear dwarfing rootstock.</title>
        <authorList>
            <person name="Wang F."/>
            <person name="Wang J."/>
            <person name="Li S."/>
            <person name="Zhang Y."/>
            <person name="Fang M."/>
            <person name="Ma L."/>
            <person name="Zhao Y."/>
            <person name="Jiang S."/>
        </authorList>
    </citation>
    <scope>NUCLEOTIDE SEQUENCE [LARGE SCALE GENOMIC DNA]</scope>
    <source>
        <strain evidence="8">S2</strain>
        <tissue evidence="8">Leaf</tissue>
    </source>
</reference>
<dbReference type="PANTHER" id="PTHR11945:SF505">
    <property type="entry name" value="MADS-BOX DOMAIN-CONTAINING PROTEIN"/>
    <property type="match status" value="1"/>
</dbReference>
<dbReference type="AlphaFoldDB" id="A0A5N5HKS6"/>
<evidence type="ECO:0000313" key="8">
    <source>
        <dbReference type="EMBL" id="KAB2628556.1"/>
    </source>
</evidence>
<reference evidence="8 9" key="1">
    <citation type="submission" date="2019-09" db="EMBL/GenBank/DDBJ databases">
        <authorList>
            <person name="Ou C."/>
        </authorList>
    </citation>
    <scope>NUCLEOTIDE SEQUENCE [LARGE SCALE GENOMIC DNA]</scope>
    <source>
        <strain evidence="8">S2</strain>
        <tissue evidence="8">Leaf</tissue>
    </source>
</reference>
<keyword evidence="5" id="KW-0539">Nucleus</keyword>
<dbReference type="GO" id="GO:0000978">
    <property type="term" value="F:RNA polymerase II cis-regulatory region sequence-specific DNA binding"/>
    <property type="evidence" value="ECO:0007669"/>
    <property type="project" value="TreeGrafter"/>
</dbReference>
<dbReference type="GO" id="GO:0046983">
    <property type="term" value="F:protein dimerization activity"/>
    <property type="evidence" value="ECO:0007669"/>
    <property type="project" value="InterPro"/>
</dbReference>
<evidence type="ECO:0000256" key="6">
    <source>
        <dbReference type="SAM" id="Coils"/>
    </source>
</evidence>
<proteinExistence type="predicted"/>
<accession>A0A5N5HKS6</accession>
<keyword evidence="6" id="KW-0175">Coiled coil</keyword>
<dbReference type="SMART" id="SM00432">
    <property type="entry name" value="MADS"/>
    <property type="match status" value="1"/>
</dbReference>
<evidence type="ECO:0000256" key="1">
    <source>
        <dbReference type="ARBA" id="ARBA00004123"/>
    </source>
</evidence>
<keyword evidence="4" id="KW-0804">Transcription</keyword>
<gene>
    <name evidence="8" type="ORF">D8674_033351</name>
</gene>
<evidence type="ECO:0000256" key="5">
    <source>
        <dbReference type="ARBA" id="ARBA00023242"/>
    </source>
</evidence>
<dbReference type="GO" id="GO:0045944">
    <property type="term" value="P:positive regulation of transcription by RNA polymerase II"/>
    <property type="evidence" value="ECO:0007669"/>
    <property type="project" value="InterPro"/>
</dbReference>
<dbReference type="CDD" id="cd00266">
    <property type="entry name" value="MADS_SRF_like"/>
    <property type="match status" value="1"/>
</dbReference>
<evidence type="ECO:0000256" key="3">
    <source>
        <dbReference type="ARBA" id="ARBA00023125"/>
    </source>
</evidence>
<comment type="subcellular location">
    <subcellularLocation>
        <location evidence="1">Nucleus</location>
    </subcellularLocation>
</comment>
<evidence type="ECO:0000256" key="4">
    <source>
        <dbReference type="ARBA" id="ARBA00023163"/>
    </source>
</evidence>
<feature type="domain" description="MADS-box" evidence="7">
    <location>
        <begin position="1"/>
        <end position="51"/>
    </location>
</feature>
<reference evidence="9" key="2">
    <citation type="submission" date="2019-10" db="EMBL/GenBank/DDBJ databases">
        <title>A de novo genome assembly of a pear dwarfing rootstock.</title>
        <authorList>
            <person name="Wang F."/>
            <person name="Wang J."/>
            <person name="Li S."/>
            <person name="Zhang Y."/>
            <person name="Fang M."/>
            <person name="Ma L."/>
            <person name="Zhao Y."/>
            <person name="Jiang S."/>
        </authorList>
    </citation>
    <scope>NUCLEOTIDE SEQUENCE [LARGE SCALE GENOMIC DNA]</scope>
</reference>
<name>A0A5N5HKS6_9ROSA</name>
<dbReference type="Gene3D" id="3.40.1810.10">
    <property type="entry name" value="Transcription factor, MADS-box"/>
    <property type="match status" value="1"/>
</dbReference>
<protein>
    <submittedName>
        <fullName evidence="8">MADS-box transcription factor PHERES 2-like</fullName>
    </submittedName>
</protein>
<dbReference type="Proteomes" id="UP000327157">
    <property type="component" value="Chromosome 8"/>
</dbReference>
<dbReference type="InterPro" id="IPR036879">
    <property type="entry name" value="TF_MADSbox_sf"/>
</dbReference>
<organism evidence="8 9">
    <name type="scientific">Pyrus ussuriensis x Pyrus communis</name>
    <dbReference type="NCBI Taxonomy" id="2448454"/>
    <lineage>
        <taxon>Eukaryota</taxon>
        <taxon>Viridiplantae</taxon>
        <taxon>Streptophyta</taxon>
        <taxon>Embryophyta</taxon>
        <taxon>Tracheophyta</taxon>
        <taxon>Spermatophyta</taxon>
        <taxon>Magnoliopsida</taxon>
        <taxon>eudicotyledons</taxon>
        <taxon>Gunneridae</taxon>
        <taxon>Pentapetalae</taxon>
        <taxon>rosids</taxon>
        <taxon>fabids</taxon>
        <taxon>Rosales</taxon>
        <taxon>Rosaceae</taxon>
        <taxon>Amygdaloideae</taxon>
        <taxon>Maleae</taxon>
        <taxon>Pyrus</taxon>
    </lineage>
</organism>